<feature type="region of interest" description="Disordered" evidence="1">
    <location>
        <begin position="363"/>
        <end position="425"/>
    </location>
</feature>
<feature type="compositionally biased region" description="Polar residues" evidence="1">
    <location>
        <begin position="381"/>
        <end position="394"/>
    </location>
</feature>
<dbReference type="Proteomes" id="UP001055712">
    <property type="component" value="Unassembled WGS sequence"/>
</dbReference>
<reference evidence="2" key="1">
    <citation type="journal article" date="2019" name="Plant J.">
        <title>Chlorella vulgaris genome assembly and annotation reveals the molecular basis for metabolic acclimation to high light conditions.</title>
        <authorList>
            <person name="Cecchin M."/>
            <person name="Marcolungo L."/>
            <person name="Rossato M."/>
            <person name="Girolomoni L."/>
            <person name="Cosentino E."/>
            <person name="Cuine S."/>
            <person name="Li-Beisson Y."/>
            <person name="Delledonne M."/>
            <person name="Ballottari M."/>
        </authorList>
    </citation>
    <scope>NUCLEOTIDE SEQUENCE</scope>
    <source>
        <strain evidence="2">211/11P</strain>
    </source>
</reference>
<feature type="compositionally biased region" description="Low complexity" evidence="1">
    <location>
        <begin position="413"/>
        <end position="425"/>
    </location>
</feature>
<feature type="compositionally biased region" description="Polar residues" evidence="1">
    <location>
        <begin position="401"/>
        <end position="412"/>
    </location>
</feature>
<dbReference type="PANTHER" id="PTHR33644:SF3">
    <property type="entry name" value="RING_U-BOX SUPERFAMILY PROTEIN"/>
    <property type="match status" value="1"/>
</dbReference>
<proteinExistence type="predicted"/>
<dbReference type="OrthoDB" id="511285at2759"/>
<dbReference type="AlphaFoldDB" id="A0A9D4TGX9"/>
<feature type="region of interest" description="Disordered" evidence="1">
    <location>
        <begin position="466"/>
        <end position="486"/>
    </location>
</feature>
<dbReference type="PANTHER" id="PTHR33644">
    <property type="entry name" value="U-BOX DOMAIN-CONTAINING PROTEIN 62-RELATED"/>
    <property type="match status" value="1"/>
</dbReference>
<sequence length="629" mass="66329">MAHVVPKVKLDDLTPLPSGMASPAFATAAEQLAVGLSKNRVVVVALPCGQGATLMNALVALLGPGTLSLPGCDVREWQAGGAYISADVEQAYGAMESTARLVLSALARSNVLRLRGDAFTPTLDDLPLSRSSQGSSCLAAKAFVDNFSSLSAAATTSVCSNLFLDPQEETSERGLLNIFFAMEAPHPDGGARSAWQVQDSTGSWRSVALKADEVAVTLGHTMQHACAGLLQPGSHRVVGEPYGIRSSCSPHPHTAAAAGSGTAGSGKAAASMRLGRAELHFELRPRPSAVLDLRPQLEAAGHTVPARFNPVSVSCLMEHFECLLSPAKLATCTPDQQQGAAAHKAWAELQASLKRSKKRVGTLNLEASSDKPHNQGGRVTRSGSLRRSTEGANNQQQQQQMRRSGSRQKLSEQQAAAAAGTAVQPARVAAVRIKSEGENTVPPPPPALAAPPLPHSLLDAVAAAAETRRSSDRGRPSCFFPPPERRRDSLEPASTALYIVRGKRCTVLDGCLQDSDPADCLTICVRSFTGLERWFYCSSTLRCGAIFEMFCARLGISLGAVKFMLRGERVFGASTPASLKMEDGEELTAVPNSNSSDRLQQARELGPLFATVFGKDASAAAQEDGLPPI</sequence>
<feature type="compositionally biased region" description="Basic and acidic residues" evidence="1">
    <location>
        <begin position="466"/>
        <end position="475"/>
    </location>
</feature>
<dbReference type="Gene3D" id="3.10.20.90">
    <property type="entry name" value="Phosphatidylinositol 3-kinase Catalytic Subunit, Chain A, domain 1"/>
    <property type="match status" value="1"/>
</dbReference>
<name>A0A9D4TGX9_CHLVU</name>
<dbReference type="Gene3D" id="2.60.120.330">
    <property type="entry name" value="B-lactam Antibiotic, Isopenicillin N Synthase, Chain"/>
    <property type="match status" value="1"/>
</dbReference>
<dbReference type="InterPro" id="IPR027443">
    <property type="entry name" value="IPNS-like_sf"/>
</dbReference>
<evidence type="ECO:0000313" key="3">
    <source>
        <dbReference type="Proteomes" id="UP001055712"/>
    </source>
</evidence>
<accession>A0A9D4TGX9</accession>
<dbReference type="CDD" id="cd01763">
    <property type="entry name" value="Ubl_SUMO_like"/>
    <property type="match status" value="1"/>
</dbReference>
<gene>
    <name evidence="2" type="ORF">D9Q98_008977</name>
</gene>
<comment type="caution">
    <text evidence="2">The sequence shown here is derived from an EMBL/GenBank/DDBJ whole genome shotgun (WGS) entry which is preliminary data.</text>
</comment>
<reference evidence="2" key="2">
    <citation type="submission" date="2020-11" db="EMBL/GenBank/DDBJ databases">
        <authorList>
            <person name="Cecchin M."/>
            <person name="Marcolungo L."/>
            <person name="Rossato M."/>
            <person name="Girolomoni L."/>
            <person name="Cosentino E."/>
            <person name="Cuine S."/>
            <person name="Li-Beisson Y."/>
            <person name="Delledonne M."/>
            <person name="Ballottari M."/>
        </authorList>
    </citation>
    <scope>NUCLEOTIDE SEQUENCE</scope>
    <source>
        <strain evidence="2">211/11P</strain>
        <tissue evidence="2">Whole cell</tissue>
    </source>
</reference>
<protein>
    <submittedName>
        <fullName evidence="2">Uncharacterized protein</fullName>
    </submittedName>
</protein>
<dbReference type="SUPFAM" id="SSF54236">
    <property type="entry name" value="Ubiquitin-like"/>
    <property type="match status" value="1"/>
</dbReference>
<evidence type="ECO:0000256" key="1">
    <source>
        <dbReference type="SAM" id="MobiDB-lite"/>
    </source>
</evidence>
<keyword evidence="3" id="KW-1185">Reference proteome</keyword>
<dbReference type="EMBL" id="SIDB01000012">
    <property type="protein sequence ID" value="KAI3425209.1"/>
    <property type="molecule type" value="Genomic_DNA"/>
</dbReference>
<organism evidence="2 3">
    <name type="scientific">Chlorella vulgaris</name>
    <name type="common">Green alga</name>
    <dbReference type="NCBI Taxonomy" id="3077"/>
    <lineage>
        <taxon>Eukaryota</taxon>
        <taxon>Viridiplantae</taxon>
        <taxon>Chlorophyta</taxon>
        <taxon>core chlorophytes</taxon>
        <taxon>Trebouxiophyceae</taxon>
        <taxon>Chlorellales</taxon>
        <taxon>Chlorellaceae</taxon>
        <taxon>Chlorella clade</taxon>
        <taxon>Chlorella</taxon>
    </lineage>
</organism>
<evidence type="ECO:0000313" key="2">
    <source>
        <dbReference type="EMBL" id="KAI3425209.1"/>
    </source>
</evidence>
<dbReference type="InterPro" id="IPR029071">
    <property type="entry name" value="Ubiquitin-like_domsf"/>
</dbReference>